<dbReference type="InterPro" id="IPR007080">
    <property type="entry name" value="RNA_pol_Rpb1_1"/>
</dbReference>
<comment type="caution">
    <text evidence="7">The sequence shown here is derived from an EMBL/GenBank/DDBJ whole genome shotgun (WGS) entry which is preliminary data.</text>
</comment>
<keyword evidence="2" id="KW-0240">DNA-directed RNA polymerase</keyword>
<keyword evidence="4" id="KW-0548">Nucleotidyltransferase</keyword>
<dbReference type="EC" id="2.7.7.6" evidence="1"/>
<name>A0A9K3DD00_9EUKA</name>
<accession>A0A9K3DD00</accession>
<proteinExistence type="predicted"/>
<evidence type="ECO:0000256" key="5">
    <source>
        <dbReference type="ARBA" id="ARBA00023163"/>
    </source>
</evidence>
<dbReference type="Pfam" id="PF04997">
    <property type="entry name" value="RNA_pol_Rpb1_1"/>
    <property type="match status" value="1"/>
</dbReference>
<evidence type="ECO:0000259" key="6">
    <source>
        <dbReference type="Pfam" id="PF04997"/>
    </source>
</evidence>
<dbReference type="AlphaFoldDB" id="A0A9K3DD00"/>
<feature type="non-terminal residue" evidence="7">
    <location>
        <position position="1"/>
    </location>
</feature>
<dbReference type="GO" id="GO:0006351">
    <property type="term" value="P:DNA-templated transcription"/>
    <property type="evidence" value="ECO:0007669"/>
    <property type="project" value="InterPro"/>
</dbReference>
<dbReference type="GO" id="GO:0003677">
    <property type="term" value="F:DNA binding"/>
    <property type="evidence" value="ECO:0007669"/>
    <property type="project" value="InterPro"/>
</dbReference>
<organism evidence="7 8">
    <name type="scientific">Kipferlia bialata</name>
    <dbReference type="NCBI Taxonomy" id="797122"/>
    <lineage>
        <taxon>Eukaryota</taxon>
        <taxon>Metamonada</taxon>
        <taxon>Carpediemonas-like organisms</taxon>
        <taxon>Kipferlia</taxon>
    </lineage>
</organism>
<feature type="domain" description="RNA polymerase Rpb1" evidence="6">
    <location>
        <begin position="25"/>
        <end position="109"/>
    </location>
</feature>
<protein>
    <recommendedName>
        <fullName evidence="1">DNA-directed RNA polymerase</fullName>
        <ecNumber evidence="1">2.7.7.6</ecNumber>
    </recommendedName>
</protein>
<evidence type="ECO:0000256" key="1">
    <source>
        <dbReference type="ARBA" id="ARBA00012418"/>
    </source>
</evidence>
<evidence type="ECO:0000256" key="2">
    <source>
        <dbReference type="ARBA" id="ARBA00022478"/>
    </source>
</evidence>
<dbReference type="SUPFAM" id="SSF64484">
    <property type="entry name" value="beta and beta-prime subunits of DNA dependent RNA-polymerase"/>
    <property type="match status" value="1"/>
</dbReference>
<evidence type="ECO:0000256" key="3">
    <source>
        <dbReference type="ARBA" id="ARBA00022679"/>
    </source>
</evidence>
<evidence type="ECO:0000256" key="4">
    <source>
        <dbReference type="ARBA" id="ARBA00022695"/>
    </source>
</evidence>
<keyword evidence="5" id="KW-0804">Transcription</keyword>
<evidence type="ECO:0000313" key="7">
    <source>
        <dbReference type="EMBL" id="GIQ92602.1"/>
    </source>
</evidence>
<keyword evidence="3" id="KW-0808">Transferase</keyword>
<gene>
    <name evidence="7" type="ORF">KIPB_016474</name>
</gene>
<evidence type="ECO:0000313" key="8">
    <source>
        <dbReference type="Proteomes" id="UP000265618"/>
    </source>
</evidence>
<reference evidence="7 8" key="1">
    <citation type="journal article" date="2018" name="PLoS ONE">
        <title>The draft genome of Kipferlia bialata reveals reductive genome evolution in fornicate parasites.</title>
        <authorList>
            <person name="Tanifuji G."/>
            <person name="Takabayashi S."/>
            <person name="Kume K."/>
            <person name="Takagi M."/>
            <person name="Nakayama T."/>
            <person name="Kamikawa R."/>
            <person name="Inagaki Y."/>
            <person name="Hashimoto T."/>
        </authorList>
    </citation>
    <scope>NUCLEOTIDE SEQUENCE [LARGE SCALE GENOMIC DNA]</scope>
    <source>
        <strain evidence="7">NY0173</strain>
    </source>
</reference>
<dbReference type="EMBL" id="BDIP01010098">
    <property type="protein sequence ID" value="GIQ92602.1"/>
    <property type="molecule type" value="Genomic_DNA"/>
</dbReference>
<dbReference type="GO" id="GO:0000428">
    <property type="term" value="C:DNA-directed RNA polymerase complex"/>
    <property type="evidence" value="ECO:0007669"/>
    <property type="project" value="UniProtKB-KW"/>
</dbReference>
<dbReference type="GO" id="GO:0003899">
    <property type="term" value="F:DNA-directed RNA polymerase activity"/>
    <property type="evidence" value="ECO:0007669"/>
    <property type="project" value="UniProtKB-EC"/>
</dbReference>
<dbReference type="Proteomes" id="UP000265618">
    <property type="component" value="Unassembled WGS sequence"/>
</dbReference>
<sequence length="126" mass="13901">FDEPAKNAYCEVLAPVLDVKSKLMVDLDPIQVRRLFAAIPDEDVCLLNMDVLVTRPESLILDVLPVPPVPLRPGVEASFSGSTEDDLTIKTSEILIVSESIRQGLDRGERIQVRGYIEGCINHSQS</sequence>
<keyword evidence="8" id="KW-1185">Reference proteome</keyword>